<evidence type="ECO:0000313" key="3">
    <source>
        <dbReference type="EMBL" id="QEA14679.1"/>
    </source>
</evidence>
<dbReference type="RefSeq" id="WP_147088660.1">
    <property type="nucleotide sequence ID" value="NZ_BAABJD010000002.1"/>
</dbReference>
<sequence length="202" mass="20330">MHRLKVAAFAAMLPFALGACATVVSGTKQKVSFDSNAKGTKVTLTSGESCNTPCKLKVKRKHDQRADFTHDGYQPTYVLLQSRLGGSAAGNLLLGGIIGGVVDGTNGASNHLSPNPVNVRMVLIGETGEAQLLDNKGKVIGTVAASNDKVKLDVAKTIGADAAGLSKPPAPAAAPAVATEPAPAAPSAESAAPAAPADVPKD</sequence>
<proteinExistence type="predicted"/>
<keyword evidence="4" id="KW-1185">Reference proteome</keyword>
<dbReference type="PROSITE" id="PS51257">
    <property type="entry name" value="PROKAR_LIPOPROTEIN"/>
    <property type="match status" value="1"/>
</dbReference>
<evidence type="ECO:0008006" key="5">
    <source>
        <dbReference type="Google" id="ProtNLM"/>
    </source>
</evidence>
<evidence type="ECO:0000313" key="4">
    <source>
        <dbReference type="Proteomes" id="UP000321172"/>
    </source>
</evidence>
<feature type="compositionally biased region" description="Low complexity" evidence="1">
    <location>
        <begin position="173"/>
        <end position="202"/>
    </location>
</feature>
<evidence type="ECO:0000256" key="2">
    <source>
        <dbReference type="SAM" id="SignalP"/>
    </source>
</evidence>
<feature type="signal peptide" evidence="2">
    <location>
        <begin position="1"/>
        <end position="21"/>
    </location>
</feature>
<evidence type="ECO:0000256" key="1">
    <source>
        <dbReference type="SAM" id="MobiDB-lite"/>
    </source>
</evidence>
<dbReference type="KEGG" id="ngf:FRF71_00245"/>
<protein>
    <recommendedName>
        <fullName evidence="5">Translation initiation factor 2</fullName>
    </recommendedName>
</protein>
<name>A0A5B8RYN0_9SPHN</name>
<dbReference type="AlphaFoldDB" id="A0A5B8RYN0"/>
<organism evidence="3 4">
    <name type="scientific">Novosphingobium ginsenosidimutans</name>
    <dbReference type="NCBI Taxonomy" id="1176536"/>
    <lineage>
        <taxon>Bacteria</taxon>
        <taxon>Pseudomonadati</taxon>
        <taxon>Pseudomonadota</taxon>
        <taxon>Alphaproteobacteria</taxon>
        <taxon>Sphingomonadales</taxon>
        <taxon>Sphingomonadaceae</taxon>
        <taxon>Novosphingobium</taxon>
    </lineage>
</organism>
<dbReference type="Proteomes" id="UP000321172">
    <property type="component" value="Chromosome"/>
</dbReference>
<reference evidence="3 4" key="1">
    <citation type="journal article" date="2013" name="J. Microbiol. Biotechnol.">
        <title>Novosphingobium ginsenosidimutans sp. nov., with the ability to convert ginsenoside.</title>
        <authorList>
            <person name="Kim J.K."/>
            <person name="He D."/>
            <person name="Liu Q.M."/>
            <person name="Park H.Y."/>
            <person name="Jung M.S."/>
            <person name="Yoon M.H."/>
            <person name="Kim S.C."/>
            <person name="Im W.T."/>
        </authorList>
    </citation>
    <scope>NUCLEOTIDE SEQUENCE [LARGE SCALE GENOMIC DNA]</scope>
    <source>
        <strain evidence="3 4">FW-6</strain>
    </source>
</reference>
<gene>
    <name evidence="3" type="ORF">FRF71_00245</name>
</gene>
<dbReference type="OrthoDB" id="7428207at2"/>
<dbReference type="EMBL" id="CP042345">
    <property type="protein sequence ID" value="QEA14679.1"/>
    <property type="molecule type" value="Genomic_DNA"/>
</dbReference>
<keyword evidence="2" id="KW-0732">Signal</keyword>
<feature type="region of interest" description="Disordered" evidence="1">
    <location>
        <begin position="161"/>
        <end position="202"/>
    </location>
</feature>
<feature type="chain" id="PRO_5022948292" description="Translation initiation factor 2" evidence="2">
    <location>
        <begin position="22"/>
        <end position="202"/>
    </location>
</feature>
<accession>A0A5B8RYN0</accession>